<name>E0VML9_PEDHC</name>
<dbReference type="KEGG" id="phu:Phum_PHUM313710"/>
<organism>
    <name type="scientific">Pediculus humanus subsp. corporis</name>
    <name type="common">Body louse</name>
    <dbReference type="NCBI Taxonomy" id="121224"/>
    <lineage>
        <taxon>Eukaryota</taxon>
        <taxon>Metazoa</taxon>
        <taxon>Ecdysozoa</taxon>
        <taxon>Arthropoda</taxon>
        <taxon>Hexapoda</taxon>
        <taxon>Insecta</taxon>
        <taxon>Pterygota</taxon>
        <taxon>Neoptera</taxon>
        <taxon>Paraneoptera</taxon>
        <taxon>Psocodea</taxon>
        <taxon>Troctomorpha</taxon>
        <taxon>Phthiraptera</taxon>
        <taxon>Anoplura</taxon>
        <taxon>Pediculidae</taxon>
        <taxon>Pediculus</taxon>
    </lineage>
</organism>
<sequence>MLDLNLDLKSKFFFVLSLKELEWTVGSGKNTYLWFHCAALVNPPLKPPAASVHMTYKFLQAETKLLSALLQNHGMREWMEVN</sequence>
<dbReference type="EMBL" id="DS235315">
    <property type="protein sequence ID" value="EEB14625.1"/>
    <property type="molecule type" value="Genomic_DNA"/>
</dbReference>
<dbReference type="STRING" id="121224.E0VML9"/>
<dbReference type="EnsemblMetazoa" id="PHUM313710-RA">
    <property type="protein sequence ID" value="PHUM313710-PA"/>
    <property type="gene ID" value="PHUM313710"/>
</dbReference>
<evidence type="ECO:0000313" key="2">
    <source>
        <dbReference type="EnsemblMetazoa" id="PHUM313710-PA"/>
    </source>
</evidence>
<proteinExistence type="predicted"/>
<gene>
    <name evidence="2" type="primary">8235922</name>
    <name evidence="1" type="ORF">Phum_PHUM313710</name>
</gene>
<dbReference type="EMBL" id="AAZO01003639">
    <property type="status" value="NOT_ANNOTATED_CDS"/>
    <property type="molecule type" value="Genomic_DNA"/>
</dbReference>
<dbReference type="VEuPathDB" id="VectorBase:PHUM313710"/>
<dbReference type="AlphaFoldDB" id="E0VML9"/>
<dbReference type="GeneID" id="8235922"/>
<dbReference type="RefSeq" id="XP_002427363.1">
    <property type="nucleotide sequence ID" value="XM_002427318.1"/>
</dbReference>
<dbReference type="eggNOG" id="ENOG502T2QK">
    <property type="taxonomic scope" value="Eukaryota"/>
</dbReference>
<keyword evidence="3" id="KW-1185">Reference proteome</keyword>
<dbReference type="InParanoid" id="E0VML9"/>
<reference evidence="2" key="3">
    <citation type="submission" date="2021-02" db="UniProtKB">
        <authorList>
            <consortium name="EnsemblMetazoa"/>
        </authorList>
    </citation>
    <scope>IDENTIFICATION</scope>
    <source>
        <strain evidence="2">USDA</strain>
    </source>
</reference>
<reference evidence="1" key="2">
    <citation type="submission" date="2007-04" db="EMBL/GenBank/DDBJ databases">
        <title>The genome of the human body louse.</title>
        <authorList>
            <consortium name="The Human Body Louse Genome Consortium"/>
            <person name="Kirkness E."/>
            <person name="Walenz B."/>
            <person name="Hass B."/>
            <person name="Bruggner R."/>
            <person name="Strausberg R."/>
        </authorList>
    </citation>
    <scope>NUCLEOTIDE SEQUENCE</scope>
    <source>
        <strain evidence="1">USDA</strain>
    </source>
</reference>
<protein>
    <submittedName>
        <fullName evidence="1 2">Uncharacterized protein</fullName>
    </submittedName>
</protein>
<dbReference type="Proteomes" id="UP000009046">
    <property type="component" value="Unassembled WGS sequence"/>
</dbReference>
<dbReference type="CTD" id="8235922"/>
<dbReference type="OrthoDB" id="2016263at2759"/>
<evidence type="ECO:0000313" key="3">
    <source>
        <dbReference type="Proteomes" id="UP000009046"/>
    </source>
</evidence>
<accession>E0VML9</accession>
<reference evidence="1" key="1">
    <citation type="submission" date="2007-04" db="EMBL/GenBank/DDBJ databases">
        <title>Annotation of Pediculus humanus corporis strain USDA.</title>
        <authorList>
            <person name="Kirkness E."/>
            <person name="Hannick L."/>
            <person name="Hass B."/>
            <person name="Bruggner R."/>
            <person name="Lawson D."/>
            <person name="Bidwell S."/>
            <person name="Joardar V."/>
            <person name="Caler E."/>
            <person name="Walenz B."/>
            <person name="Inman J."/>
            <person name="Schobel S."/>
            <person name="Galinsky K."/>
            <person name="Amedeo P."/>
            <person name="Strausberg R."/>
        </authorList>
    </citation>
    <scope>NUCLEOTIDE SEQUENCE</scope>
    <source>
        <strain evidence="1">USDA</strain>
    </source>
</reference>
<evidence type="ECO:0000313" key="1">
    <source>
        <dbReference type="EMBL" id="EEB14625.1"/>
    </source>
</evidence>
<dbReference type="HOGENOM" id="CLU_2561017_0_0_1"/>